<evidence type="ECO:0008006" key="4">
    <source>
        <dbReference type="Google" id="ProtNLM"/>
    </source>
</evidence>
<gene>
    <name evidence="2" type="ORF">PGQ11_013420</name>
</gene>
<evidence type="ECO:0000256" key="1">
    <source>
        <dbReference type="SAM" id="MobiDB-lite"/>
    </source>
</evidence>
<feature type="compositionally biased region" description="Basic and acidic residues" evidence="1">
    <location>
        <begin position="223"/>
        <end position="232"/>
    </location>
</feature>
<evidence type="ECO:0000313" key="2">
    <source>
        <dbReference type="EMBL" id="KAK8850941.1"/>
    </source>
</evidence>
<evidence type="ECO:0000313" key="3">
    <source>
        <dbReference type="Proteomes" id="UP001390339"/>
    </source>
</evidence>
<proteinExistence type="predicted"/>
<feature type="region of interest" description="Disordered" evidence="1">
    <location>
        <begin position="222"/>
        <end position="244"/>
    </location>
</feature>
<keyword evidence="3" id="KW-1185">Reference proteome</keyword>
<reference evidence="2 3" key="1">
    <citation type="journal article" date="2024" name="IMA Fungus">
        <title>Apiospora arundinis, a panoply of carbohydrate-active enzymes and secondary metabolites.</title>
        <authorList>
            <person name="Sorensen T."/>
            <person name="Petersen C."/>
            <person name="Muurmann A.T."/>
            <person name="Christiansen J.V."/>
            <person name="Brundto M.L."/>
            <person name="Overgaard C.K."/>
            <person name="Boysen A.T."/>
            <person name="Wollenberg R.D."/>
            <person name="Larsen T.O."/>
            <person name="Sorensen J.L."/>
            <person name="Nielsen K.L."/>
            <person name="Sondergaard T.E."/>
        </authorList>
    </citation>
    <scope>NUCLEOTIDE SEQUENCE [LARGE SCALE GENOMIC DNA]</scope>
    <source>
        <strain evidence="2 3">AAU 773</strain>
    </source>
</reference>
<sequence>MDLLQLNNERPLYPHNDTLLPGGGDDGDRQKVGVLDLPYDILYLIFDNFRDVRATEPWVTWEEDERRACRASRLTCRRFCTLATPLLFETLTIHLNTESMRRAETLVTQNPLIADGVRTVILSLACRDSAQARDLLTFLKARRTDLAVILECYGKWDLSIYAIDKERHGKEFGVLEHEDLCSSERPWKDPDIVTSEEFEAYRNWHRINHALTDLEDECTLSPTREHDAERNQSRPAPTEEGPLPWGAERETAVRTYRQLTMDAYKIYGQKCQEQLHLIESGAFARTVARCLVKMRHEALQLVMTHKPEFDLLATWSTTACHYINNNERLLWAMSSPHYWCEVKHNSWFRHCSDRPGGRPPAIRLLTEIPGACCHAGAPLSNLKVVCFPVAAGYPDLFPFSNTLPSMREWSAELNVACQQLRSFHMEDLARSRSRNSPIERASNYVDTYLSAMLSGGKLESITVCTFPYDLGNVLATAATSWTHVHSLDLNGPCLSQEHVETMCRTMAGGALMDYLMLSIRLLDGPGGRSSWANALDILRETLMGGRYSDVLAIRGSFNLEGGELDAIYTEAEQCNPHRDEQPYQEDWDSDFDSLESLLDENLMNLVQYYVLGDARVSENPLQGDRGALYERITRPTTHLLLP</sequence>
<organism evidence="2 3">
    <name type="scientific">Apiospora arundinis</name>
    <dbReference type="NCBI Taxonomy" id="335852"/>
    <lineage>
        <taxon>Eukaryota</taxon>
        <taxon>Fungi</taxon>
        <taxon>Dikarya</taxon>
        <taxon>Ascomycota</taxon>
        <taxon>Pezizomycotina</taxon>
        <taxon>Sordariomycetes</taxon>
        <taxon>Xylariomycetidae</taxon>
        <taxon>Amphisphaeriales</taxon>
        <taxon>Apiosporaceae</taxon>
        <taxon>Apiospora</taxon>
    </lineage>
</organism>
<name>A0ABR2HP96_9PEZI</name>
<dbReference type="EMBL" id="JAPCWZ010000009">
    <property type="protein sequence ID" value="KAK8850941.1"/>
    <property type="molecule type" value="Genomic_DNA"/>
</dbReference>
<accession>A0ABR2HP96</accession>
<comment type="caution">
    <text evidence="2">The sequence shown here is derived from an EMBL/GenBank/DDBJ whole genome shotgun (WGS) entry which is preliminary data.</text>
</comment>
<protein>
    <recommendedName>
        <fullName evidence="4">F-box domain-containing protein</fullName>
    </recommendedName>
</protein>
<dbReference type="Proteomes" id="UP001390339">
    <property type="component" value="Unassembled WGS sequence"/>
</dbReference>